<comment type="similarity">
    <text evidence="2">Belongs to the major facilitator superfamily. Folate-biopterin transporter (TC 2.A.71) family.</text>
</comment>
<keyword evidence="5 7" id="KW-1133">Transmembrane helix</keyword>
<dbReference type="PANTHER" id="PTHR31585:SF5">
    <property type="entry name" value="RNA-BINDING S4 DOMAIN-CONTAINING PROTEIN"/>
    <property type="match status" value="1"/>
</dbReference>
<evidence type="ECO:0000256" key="3">
    <source>
        <dbReference type="ARBA" id="ARBA00022448"/>
    </source>
</evidence>
<name>A0AAV0TR40_9STRA</name>
<evidence type="ECO:0000256" key="4">
    <source>
        <dbReference type="ARBA" id="ARBA00022692"/>
    </source>
</evidence>
<evidence type="ECO:0000313" key="11">
    <source>
        <dbReference type="Proteomes" id="UP001159659"/>
    </source>
</evidence>
<dbReference type="InterPro" id="IPR036259">
    <property type="entry name" value="MFS_trans_sf"/>
</dbReference>
<evidence type="ECO:0000256" key="7">
    <source>
        <dbReference type="SAM" id="Phobius"/>
    </source>
</evidence>
<dbReference type="AlphaFoldDB" id="A0AAV0TR40"/>
<evidence type="ECO:0000256" key="1">
    <source>
        <dbReference type="ARBA" id="ARBA00004141"/>
    </source>
</evidence>
<evidence type="ECO:0000313" key="9">
    <source>
        <dbReference type="EMBL" id="CAI5724546.1"/>
    </source>
</evidence>
<dbReference type="SUPFAM" id="SSF103473">
    <property type="entry name" value="MFS general substrate transporter"/>
    <property type="match status" value="1"/>
</dbReference>
<dbReference type="GO" id="GO:0016020">
    <property type="term" value="C:membrane"/>
    <property type="evidence" value="ECO:0007669"/>
    <property type="project" value="UniProtKB-SubCell"/>
</dbReference>
<accession>A0AAV0TR40</accession>
<feature type="transmembrane region" description="Helical" evidence="7">
    <location>
        <begin position="398"/>
        <end position="422"/>
    </location>
</feature>
<proteinExistence type="inferred from homology"/>
<dbReference type="InterPro" id="IPR039309">
    <property type="entry name" value="BT1"/>
</dbReference>
<gene>
    <name evidence="8" type="ORF">PFR001_LOCUS8699</name>
    <name evidence="9" type="ORF">PFR002_LOCUS4914</name>
</gene>
<keyword evidence="10" id="KW-1185">Reference proteome</keyword>
<feature type="transmembrane region" description="Helical" evidence="7">
    <location>
        <begin position="221"/>
        <end position="241"/>
    </location>
</feature>
<reference evidence="8 10" key="1">
    <citation type="submission" date="2021-11" db="EMBL/GenBank/DDBJ databases">
        <authorList>
            <person name="Islam A."/>
            <person name="Islam S."/>
            <person name="Flora M.S."/>
            <person name="Rahman M."/>
            <person name="Ziaur R.M."/>
            <person name="Epstein J.H."/>
            <person name="Hassan M."/>
            <person name="Klassen M."/>
            <person name="Woodard K."/>
            <person name="Webb A."/>
            <person name="Webby R.J."/>
            <person name="El Zowalaty M.E."/>
        </authorList>
    </citation>
    <scope>NUCLEOTIDE SEQUENCE [LARGE SCALE GENOMIC DNA]</scope>
    <source>
        <strain evidence="8">Pf1</strain>
    </source>
</reference>
<dbReference type="Proteomes" id="UP001159659">
    <property type="component" value="Unassembled WGS sequence"/>
</dbReference>
<evidence type="ECO:0000256" key="6">
    <source>
        <dbReference type="ARBA" id="ARBA00023136"/>
    </source>
</evidence>
<evidence type="ECO:0000313" key="8">
    <source>
        <dbReference type="EMBL" id="CAH0493573.1"/>
    </source>
</evidence>
<keyword evidence="6 7" id="KW-0472">Membrane</keyword>
<dbReference type="PANTHER" id="PTHR31585">
    <property type="entry name" value="FOLATE-BIOPTERIN TRANSPORTER 1, CHLOROPLASTIC"/>
    <property type="match status" value="1"/>
</dbReference>
<evidence type="ECO:0000256" key="5">
    <source>
        <dbReference type="ARBA" id="ARBA00022989"/>
    </source>
</evidence>
<organism evidence="9 11">
    <name type="scientific">Peronospora farinosa</name>
    <dbReference type="NCBI Taxonomy" id="134698"/>
    <lineage>
        <taxon>Eukaryota</taxon>
        <taxon>Sar</taxon>
        <taxon>Stramenopiles</taxon>
        <taxon>Oomycota</taxon>
        <taxon>Peronosporomycetes</taxon>
        <taxon>Peronosporales</taxon>
        <taxon>Peronosporaceae</taxon>
        <taxon>Peronospora</taxon>
    </lineage>
</organism>
<dbReference type="Proteomes" id="UP001157938">
    <property type="component" value="Unassembled WGS sequence"/>
</dbReference>
<comment type="subcellular location">
    <subcellularLocation>
        <location evidence="1">Membrane</location>
        <topology evidence="1">Multi-pass membrane protein</topology>
    </subcellularLocation>
</comment>
<keyword evidence="3" id="KW-0813">Transport</keyword>
<feature type="transmembrane region" description="Helical" evidence="7">
    <location>
        <begin position="356"/>
        <end position="377"/>
    </location>
</feature>
<protein>
    <recommendedName>
        <fullName evidence="12">Transmembrane protein</fullName>
    </recommendedName>
</protein>
<evidence type="ECO:0000313" key="10">
    <source>
        <dbReference type="Proteomes" id="UP001157938"/>
    </source>
</evidence>
<evidence type="ECO:0000256" key="2">
    <source>
        <dbReference type="ARBA" id="ARBA00007015"/>
    </source>
</evidence>
<feature type="transmembrane region" description="Helical" evidence="7">
    <location>
        <begin position="280"/>
        <end position="302"/>
    </location>
</feature>
<feature type="transmembrane region" description="Helical" evidence="7">
    <location>
        <begin position="109"/>
        <end position="129"/>
    </location>
</feature>
<dbReference type="EMBL" id="CAKLBC010001797">
    <property type="protein sequence ID" value="CAH0493573.1"/>
    <property type="molecule type" value="Genomic_DNA"/>
</dbReference>
<keyword evidence="4 7" id="KW-0812">Transmembrane</keyword>
<reference evidence="9" key="2">
    <citation type="submission" date="2022-12" db="EMBL/GenBank/DDBJ databases">
        <authorList>
            <person name="Webb A."/>
        </authorList>
    </citation>
    <scope>NUCLEOTIDE SEQUENCE</scope>
    <source>
        <strain evidence="9">Pf2</strain>
    </source>
</reference>
<evidence type="ECO:0008006" key="12">
    <source>
        <dbReference type="Google" id="ProtNLM"/>
    </source>
</evidence>
<dbReference type="EMBL" id="CANTFK010000752">
    <property type="protein sequence ID" value="CAI5724546.1"/>
    <property type="molecule type" value="Genomic_DNA"/>
</dbReference>
<comment type="caution">
    <text evidence="9">The sequence shown here is derived from an EMBL/GenBank/DDBJ whole genome shotgun (WGS) entry which is preliminary data.</text>
</comment>
<sequence length="437" mass="48687">MAILNYTLEYNAVSRHAKTEETLKSHVAIINGYIGLLMLASFGGVLALVIAETYVVVQTRREPLKERGKALGTLLMTQFLGKLVGQIVSDKIIFHITKLGLTPIVSFRQTALFCMFCSLVPLFALVFFFHEDPDPPAINDEGANCRPTESHEFISVESVATSCFQGLQLNWFRLRRALAKESTVDVIRFFMGFVFLSEFKLTYPHDQLELWCNFTEKAQSLSNIILGVLYILAVAVWKYYALSCNWRYGIWFSLLIIVMLPQVIFFYMAILSTSMRSQQAFMFMTALRGFLRGGLVILEAVLSAEIAPVGGEGAFLGIIISMGSIMRLLSTTFSNALAFMFEDPTIVATDQIRDQVAFGLGVCYFVKLISVVAVFSLPRQKQELQKLHRHGDTGDKSTTWWVLGSLGCAFFISAVFNLLAIIPSTTCFELFGGGGCS</sequence>
<feature type="transmembrane region" description="Helical" evidence="7">
    <location>
        <begin position="33"/>
        <end position="57"/>
    </location>
</feature>
<feature type="transmembrane region" description="Helical" evidence="7">
    <location>
        <begin position="314"/>
        <end position="336"/>
    </location>
</feature>
<feature type="transmembrane region" description="Helical" evidence="7">
    <location>
        <begin position="248"/>
        <end position="268"/>
    </location>
</feature>